<gene>
    <name evidence="2" type="ORF">K466DRAFT_661369</name>
</gene>
<reference evidence="2 3" key="1">
    <citation type="journal article" date="2019" name="Nat. Ecol. Evol.">
        <title>Megaphylogeny resolves global patterns of mushroom evolution.</title>
        <authorList>
            <person name="Varga T."/>
            <person name="Krizsan K."/>
            <person name="Foldi C."/>
            <person name="Dima B."/>
            <person name="Sanchez-Garcia M."/>
            <person name="Sanchez-Ramirez S."/>
            <person name="Szollosi G.J."/>
            <person name="Szarkandi J.G."/>
            <person name="Papp V."/>
            <person name="Albert L."/>
            <person name="Andreopoulos W."/>
            <person name="Angelini C."/>
            <person name="Antonin V."/>
            <person name="Barry K.W."/>
            <person name="Bougher N.L."/>
            <person name="Buchanan P."/>
            <person name="Buyck B."/>
            <person name="Bense V."/>
            <person name="Catcheside P."/>
            <person name="Chovatia M."/>
            <person name="Cooper J."/>
            <person name="Damon W."/>
            <person name="Desjardin D."/>
            <person name="Finy P."/>
            <person name="Geml J."/>
            <person name="Haridas S."/>
            <person name="Hughes K."/>
            <person name="Justo A."/>
            <person name="Karasinski D."/>
            <person name="Kautmanova I."/>
            <person name="Kiss B."/>
            <person name="Kocsube S."/>
            <person name="Kotiranta H."/>
            <person name="LaButti K.M."/>
            <person name="Lechner B.E."/>
            <person name="Liimatainen K."/>
            <person name="Lipzen A."/>
            <person name="Lukacs Z."/>
            <person name="Mihaltcheva S."/>
            <person name="Morgado L.N."/>
            <person name="Niskanen T."/>
            <person name="Noordeloos M.E."/>
            <person name="Ohm R.A."/>
            <person name="Ortiz-Santana B."/>
            <person name="Ovrebo C."/>
            <person name="Racz N."/>
            <person name="Riley R."/>
            <person name="Savchenko A."/>
            <person name="Shiryaev A."/>
            <person name="Soop K."/>
            <person name="Spirin V."/>
            <person name="Szebenyi C."/>
            <person name="Tomsovsky M."/>
            <person name="Tulloss R.E."/>
            <person name="Uehling J."/>
            <person name="Grigoriev I.V."/>
            <person name="Vagvolgyi C."/>
            <person name="Papp T."/>
            <person name="Martin F.M."/>
            <person name="Miettinen O."/>
            <person name="Hibbett D.S."/>
            <person name="Nagy L.G."/>
        </authorList>
    </citation>
    <scope>NUCLEOTIDE SEQUENCE [LARGE SCALE GENOMIC DNA]</scope>
    <source>
        <strain evidence="2 3">HHB13444</strain>
    </source>
</reference>
<proteinExistence type="predicted"/>
<evidence type="ECO:0000313" key="3">
    <source>
        <dbReference type="Proteomes" id="UP000308197"/>
    </source>
</evidence>
<protein>
    <submittedName>
        <fullName evidence="2">Uncharacterized protein</fullName>
    </submittedName>
</protein>
<feature type="transmembrane region" description="Helical" evidence="1">
    <location>
        <begin position="172"/>
        <end position="194"/>
    </location>
</feature>
<evidence type="ECO:0000256" key="1">
    <source>
        <dbReference type="SAM" id="Phobius"/>
    </source>
</evidence>
<name>A0A5C3PIQ7_9APHY</name>
<sequence length="248" mass="26824">MSAQYYPVALCDAPALSLQMESQEFVPYHDPSAALWQWVNFDLCDVSPSGAHGLLPSYSTAEGGNWDPLKCDVLQASLPPLPPSPAWGLPVNPEAFTSTLPNTICPRLTTPHLPLQQDGLDFTMNVGFSDGTVESRAVTSSFAMAGFENVYGHHIIFSLICCLDSIRFHVPVLAPIIVLALVPVLVPIIVLVPFNPALLQFSFRHDPHRPFGPIQGLAHEDGTSQASSVAELLHCIANESCPRAETSE</sequence>
<keyword evidence="1" id="KW-0812">Transmembrane</keyword>
<dbReference type="AlphaFoldDB" id="A0A5C3PIQ7"/>
<evidence type="ECO:0000313" key="2">
    <source>
        <dbReference type="EMBL" id="TFK89684.1"/>
    </source>
</evidence>
<organism evidence="2 3">
    <name type="scientific">Polyporus arcularius HHB13444</name>
    <dbReference type="NCBI Taxonomy" id="1314778"/>
    <lineage>
        <taxon>Eukaryota</taxon>
        <taxon>Fungi</taxon>
        <taxon>Dikarya</taxon>
        <taxon>Basidiomycota</taxon>
        <taxon>Agaricomycotina</taxon>
        <taxon>Agaricomycetes</taxon>
        <taxon>Polyporales</taxon>
        <taxon>Polyporaceae</taxon>
        <taxon>Polyporus</taxon>
    </lineage>
</organism>
<dbReference type="Proteomes" id="UP000308197">
    <property type="component" value="Unassembled WGS sequence"/>
</dbReference>
<accession>A0A5C3PIQ7</accession>
<dbReference type="STRING" id="1314778.A0A5C3PIQ7"/>
<keyword evidence="3" id="KW-1185">Reference proteome</keyword>
<keyword evidence="1" id="KW-0472">Membrane</keyword>
<dbReference type="InParanoid" id="A0A5C3PIQ7"/>
<dbReference type="EMBL" id="ML211068">
    <property type="protein sequence ID" value="TFK89684.1"/>
    <property type="molecule type" value="Genomic_DNA"/>
</dbReference>
<keyword evidence="1" id="KW-1133">Transmembrane helix</keyword>